<dbReference type="PANTHER" id="PTHR35526">
    <property type="entry name" value="ANTI-SIGMA-F FACTOR RSBW-RELATED"/>
    <property type="match status" value="1"/>
</dbReference>
<comment type="caution">
    <text evidence="3">The sequence shown here is derived from an EMBL/GenBank/DDBJ whole genome shotgun (WGS) entry which is preliminary data.</text>
</comment>
<feature type="domain" description="Histidine kinase/HSP90-like ATPase" evidence="2">
    <location>
        <begin position="24"/>
        <end position="144"/>
    </location>
</feature>
<dbReference type="EMBL" id="BSEC01000001">
    <property type="protein sequence ID" value="GLI91449.1"/>
    <property type="molecule type" value="Genomic_DNA"/>
</dbReference>
<organism evidence="3 4">
    <name type="scientific">Methylocystis echinoides</name>
    <dbReference type="NCBI Taxonomy" id="29468"/>
    <lineage>
        <taxon>Bacteria</taxon>
        <taxon>Pseudomonadati</taxon>
        <taxon>Pseudomonadota</taxon>
        <taxon>Alphaproteobacteria</taxon>
        <taxon>Hyphomicrobiales</taxon>
        <taxon>Methylocystaceae</taxon>
        <taxon>Methylocystis</taxon>
    </lineage>
</organism>
<dbReference type="Proteomes" id="UP001144323">
    <property type="component" value="Unassembled WGS sequence"/>
</dbReference>
<dbReference type="CDD" id="cd16936">
    <property type="entry name" value="HATPase_RsbW-like"/>
    <property type="match status" value="1"/>
</dbReference>
<keyword evidence="1" id="KW-0418">Kinase</keyword>
<dbReference type="AlphaFoldDB" id="A0A9W6LQP6"/>
<name>A0A9W6LQP6_9HYPH</name>
<evidence type="ECO:0000256" key="1">
    <source>
        <dbReference type="ARBA" id="ARBA00022527"/>
    </source>
</evidence>
<dbReference type="Gene3D" id="3.30.565.10">
    <property type="entry name" value="Histidine kinase-like ATPase, C-terminal domain"/>
    <property type="match status" value="1"/>
</dbReference>
<protein>
    <recommendedName>
        <fullName evidence="2">Histidine kinase/HSP90-like ATPase domain-containing protein</fullName>
    </recommendedName>
</protein>
<keyword evidence="1" id="KW-0723">Serine/threonine-protein kinase</keyword>
<gene>
    <name evidence="3" type="ORF">LMG27198_04410</name>
</gene>
<keyword evidence="1" id="KW-0808">Transferase</keyword>
<evidence type="ECO:0000313" key="3">
    <source>
        <dbReference type="EMBL" id="GLI91449.1"/>
    </source>
</evidence>
<reference evidence="3" key="1">
    <citation type="journal article" date="2023" name="Int. J. Syst. Evol. Microbiol.">
        <title>Methylocystis iwaonis sp. nov., a type II methane-oxidizing bacterium from surface soil of a rice paddy field in Japan, and emended description of the genus Methylocystis (ex Whittenbury et al. 1970) Bowman et al. 1993.</title>
        <authorList>
            <person name="Kaise H."/>
            <person name="Sawadogo J.B."/>
            <person name="Alam M.S."/>
            <person name="Ueno C."/>
            <person name="Dianou D."/>
            <person name="Shinjo R."/>
            <person name="Asakawa S."/>
        </authorList>
    </citation>
    <scope>NUCLEOTIDE SEQUENCE</scope>
    <source>
        <strain evidence="3">LMG27198</strain>
    </source>
</reference>
<dbReference type="RefSeq" id="WP_281800097.1">
    <property type="nucleotide sequence ID" value="NZ_BSEC01000001.1"/>
</dbReference>
<accession>A0A9W6LQP6</accession>
<evidence type="ECO:0000313" key="4">
    <source>
        <dbReference type="Proteomes" id="UP001144323"/>
    </source>
</evidence>
<sequence>MTIAGPDPSGGEWRRTFDGEREGIRLSLAWIEEIAQGLDLAEDQFYALRLCAEELITNSVLHNAGRARNGDRLHLRLTLAAQADRVALTVEDNGAYFDIVSAPAKTADQPLDQLQPGGLGVGLVKRFASRLDYAQTEFGNKVVAAFYRPP</sequence>
<dbReference type="InterPro" id="IPR003594">
    <property type="entry name" value="HATPase_dom"/>
</dbReference>
<dbReference type="Pfam" id="PF13581">
    <property type="entry name" value="HATPase_c_2"/>
    <property type="match status" value="1"/>
</dbReference>
<keyword evidence="4" id="KW-1185">Reference proteome</keyword>
<proteinExistence type="predicted"/>
<dbReference type="SUPFAM" id="SSF55874">
    <property type="entry name" value="ATPase domain of HSP90 chaperone/DNA topoisomerase II/histidine kinase"/>
    <property type="match status" value="1"/>
</dbReference>
<dbReference type="GO" id="GO:0004674">
    <property type="term" value="F:protein serine/threonine kinase activity"/>
    <property type="evidence" value="ECO:0007669"/>
    <property type="project" value="UniProtKB-KW"/>
</dbReference>
<dbReference type="PANTHER" id="PTHR35526:SF3">
    <property type="entry name" value="ANTI-SIGMA-F FACTOR RSBW"/>
    <property type="match status" value="1"/>
</dbReference>
<evidence type="ECO:0000259" key="2">
    <source>
        <dbReference type="Pfam" id="PF13581"/>
    </source>
</evidence>
<dbReference type="InterPro" id="IPR050267">
    <property type="entry name" value="Anti-sigma-factor_SerPK"/>
</dbReference>
<dbReference type="InterPro" id="IPR036890">
    <property type="entry name" value="HATPase_C_sf"/>
</dbReference>